<keyword evidence="1" id="KW-0812">Transmembrane</keyword>
<accession>A0ABY4HCS5</accession>
<sequence length="267" mass="30355">MGVIRDPRIMQIMLLGTYALTGKMLLQFQFTVIQMVVTLTVCILLEWFFVYLKNGTVMWPHSAVITSLGIVLVLRADTVIPFIMASLVAIGFKHLLRYRESHIFNPSNIGISMIAVLFPLTTSTDPVQWGFYLWILAVMSLGGLYLVHKVHRLPLVLSFFFSFVGIQWIRHIIWTDALNASFSSFMWAGLFVFTFNMITDPKTSPKDVKKQIYFGSSIALTSQVMIHLNIHSALFISLAIICLGQFLWKWVRDLSMSKGKQAPVKTN</sequence>
<dbReference type="Proteomes" id="UP000830326">
    <property type="component" value="Chromosome"/>
</dbReference>
<name>A0ABY4HCS5_9BACI</name>
<reference evidence="2" key="1">
    <citation type="submission" date="2022-04" db="EMBL/GenBank/DDBJ databases">
        <title>Halobacillus sp. isolated from saltern.</title>
        <authorList>
            <person name="Won M."/>
            <person name="Lee C.-M."/>
            <person name="Woen H.-Y."/>
            <person name="Kwon S.-W."/>
        </authorList>
    </citation>
    <scope>NUCLEOTIDE SEQUENCE</scope>
    <source>
        <strain evidence="2">SSHM10-5</strain>
    </source>
</reference>
<protein>
    <submittedName>
        <fullName evidence="2">RnfABCDGE type electron transport complex subunit D</fullName>
    </submittedName>
</protein>
<feature type="transmembrane region" description="Helical" evidence="1">
    <location>
        <begin position="154"/>
        <end position="174"/>
    </location>
</feature>
<evidence type="ECO:0000256" key="1">
    <source>
        <dbReference type="SAM" id="Phobius"/>
    </source>
</evidence>
<feature type="transmembrane region" description="Helical" evidence="1">
    <location>
        <begin position="127"/>
        <end position="147"/>
    </location>
</feature>
<keyword evidence="1" id="KW-0472">Membrane</keyword>
<gene>
    <name evidence="2" type="ORF">MUO15_00510</name>
</gene>
<dbReference type="RefSeq" id="WP_245032591.1">
    <property type="nucleotide sequence ID" value="NZ_CP095075.1"/>
</dbReference>
<organism evidence="2 3">
    <name type="scientific">Halobacillus amylolyticus</name>
    <dbReference type="NCBI Taxonomy" id="2932259"/>
    <lineage>
        <taxon>Bacteria</taxon>
        <taxon>Bacillati</taxon>
        <taxon>Bacillota</taxon>
        <taxon>Bacilli</taxon>
        <taxon>Bacillales</taxon>
        <taxon>Bacillaceae</taxon>
        <taxon>Halobacillus</taxon>
    </lineage>
</organism>
<evidence type="ECO:0000313" key="3">
    <source>
        <dbReference type="Proteomes" id="UP000830326"/>
    </source>
</evidence>
<feature type="transmembrane region" description="Helical" evidence="1">
    <location>
        <begin position="32"/>
        <end position="52"/>
    </location>
</feature>
<feature type="transmembrane region" description="Helical" evidence="1">
    <location>
        <begin position="234"/>
        <end position="251"/>
    </location>
</feature>
<proteinExistence type="predicted"/>
<evidence type="ECO:0000313" key="2">
    <source>
        <dbReference type="EMBL" id="UOR12063.1"/>
    </source>
</evidence>
<dbReference type="EMBL" id="CP095075">
    <property type="protein sequence ID" value="UOR12063.1"/>
    <property type="molecule type" value="Genomic_DNA"/>
</dbReference>
<feature type="transmembrane region" description="Helical" evidence="1">
    <location>
        <begin position="64"/>
        <end position="91"/>
    </location>
</feature>
<keyword evidence="1" id="KW-1133">Transmembrane helix</keyword>
<feature type="transmembrane region" description="Helical" evidence="1">
    <location>
        <begin position="180"/>
        <end position="199"/>
    </location>
</feature>
<feature type="transmembrane region" description="Helical" evidence="1">
    <location>
        <begin position="103"/>
        <end position="121"/>
    </location>
</feature>
<keyword evidence="3" id="KW-1185">Reference proteome</keyword>